<dbReference type="EMBL" id="MZXV01000050">
    <property type="protein sequence ID" value="PZV36479.1"/>
    <property type="molecule type" value="Genomic_DNA"/>
</dbReference>
<evidence type="ECO:0000313" key="2">
    <source>
        <dbReference type="Proteomes" id="UP000248616"/>
    </source>
</evidence>
<proteinExistence type="predicted"/>
<reference evidence="2" key="1">
    <citation type="submission" date="2017-03" db="EMBL/GenBank/DDBJ databases">
        <authorList>
            <person name="Safronova V.I."/>
            <person name="Sazanova A.L."/>
            <person name="Chirak E.R."/>
        </authorList>
    </citation>
    <scope>NUCLEOTIDE SEQUENCE [LARGE SCALE GENOMIC DNA]</scope>
    <source>
        <strain evidence="2">Ach-343</strain>
    </source>
</reference>
<keyword evidence="2" id="KW-1185">Reference proteome</keyword>
<dbReference type="Proteomes" id="UP000248616">
    <property type="component" value="Unassembled WGS sequence"/>
</dbReference>
<evidence type="ECO:0000313" key="1">
    <source>
        <dbReference type="EMBL" id="PZV36479.1"/>
    </source>
</evidence>
<gene>
    <name evidence="1" type="ORF">B5V02_22140</name>
</gene>
<dbReference type="AlphaFoldDB" id="A0A2W7CRT9"/>
<organism evidence="1 2">
    <name type="scientific">Mesorhizobium kowhaii</name>
    <dbReference type="NCBI Taxonomy" id="1300272"/>
    <lineage>
        <taxon>Bacteria</taxon>
        <taxon>Pseudomonadati</taxon>
        <taxon>Pseudomonadota</taxon>
        <taxon>Alphaproteobacteria</taxon>
        <taxon>Hyphomicrobiales</taxon>
        <taxon>Phyllobacteriaceae</taxon>
        <taxon>Mesorhizobium</taxon>
    </lineage>
</organism>
<protein>
    <submittedName>
        <fullName evidence="1">Uncharacterized protein</fullName>
    </submittedName>
</protein>
<accession>A0A2W7CRT9</accession>
<comment type="caution">
    <text evidence="1">The sequence shown here is derived from an EMBL/GenBank/DDBJ whole genome shotgun (WGS) entry which is preliminary data.</text>
</comment>
<sequence>MSASVPIATMERWARKCLKIAKNCGVVEPLPCEGCGARDVFAHQLDLNRPLIVKWLCARCEPCPRGATVDIAMLAPAGAGAR</sequence>
<name>A0A2W7CRT9_9HYPH</name>